<dbReference type="SUPFAM" id="SSF53850">
    <property type="entry name" value="Periplasmic binding protein-like II"/>
    <property type="match status" value="1"/>
</dbReference>
<dbReference type="RefSeq" id="WP_169698605.1">
    <property type="nucleotide sequence ID" value="NZ_LS974202.1"/>
</dbReference>
<proteinExistence type="predicted"/>
<sequence>MKKLLVFVVIALLLVSSTLVATTLENIVKKGKIVVATDMTAVPMQYRDPTGKPTGFTVELMELAAKEMGVQIEWQDMAWESLIPSLLSGKVDMIAANMSMTLTRMKSIRFSDPYFLTGIVAIARKDSPLVSWKDLAAPSVKMGATMGSVHADFIEQTWGKKASLYDNLAEWMTDLKLGRIDSVMDDEMICIELVNKNPDLKILEGYVRPDTYGLAFRQDQDSDSLVNWFNWFIKWEKLTGEYGKIYEKYVGKEWVPSFVVD</sequence>
<evidence type="ECO:0000313" key="5">
    <source>
        <dbReference type="Proteomes" id="UP000250796"/>
    </source>
</evidence>
<reference evidence="4 5" key="1">
    <citation type="submission" date="2017-01" db="EMBL/GenBank/DDBJ databases">
        <authorList>
            <person name="Erauso G."/>
        </authorList>
    </citation>
    <scope>NUCLEOTIDE SEQUENCE [LARGE SCALE GENOMIC DNA]</scope>
    <source>
        <strain evidence="4">MESINF1</strain>
    </source>
</reference>
<dbReference type="Proteomes" id="UP000250796">
    <property type="component" value="Chromosome MESINF"/>
</dbReference>
<feature type="chain" id="PRO_5031542757" evidence="2">
    <location>
        <begin position="22"/>
        <end position="261"/>
    </location>
</feature>
<evidence type="ECO:0000259" key="3">
    <source>
        <dbReference type="SMART" id="SM00062"/>
    </source>
</evidence>
<dbReference type="Pfam" id="PF00497">
    <property type="entry name" value="SBP_bac_3"/>
    <property type="match status" value="1"/>
</dbReference>
<dbReference type="KEGG" id="minf:MESINF_0784"/>
<evidence type="ECO:0000313" key="4">
    <source>
        <dbReference type="EMBL" id="SSC12233.1"/>
    </source>
</evidence>
<keyword evidence="5" id="KW-1185">Reference proteome</keyword>
<evidence type="ECO:0000256" key="1">
    <source>
        <dbReference type="ARBA" id="ARBA00022729"/>
    </source>
</evidence>
<dbReference type="PANTHER" id="PTHR35936:SF17">
    <property type="entry name" value="ARGININE-BINDING EXTRACELLULAR PROTEIN ARTP"/>
    <property type="match status" value="1"/>
</dbReference>
<dbReference type="AlphaFoldDB" id="A0A7Z7LEY2"/>
<protein>
    <submittedName>
        <fullName evidence="4">Extracellular solute-binding protein family 3</fullName>
    </submittedName>
</protein>
<feature type="signal peptide" evidence="2">
    <location>
        <begin position="1"/>
        <end position="21"/>
    </location>
</feature>
<dbReference type="EMBL" id="LS974202">
    <property type="protein sequence ID" value="SSC12233.1"/>
    <property type="molecule type" value="Genomic_DNA"/>
</dbReference>
<dbReference type="Gene3D" id="3.40.190.10">
    <property type="entry name" value="Periplasmic binding protein-like II"/>
    <property type="match status" value="2"/>
</dbReference>
<organism evidence="4 5">
    <name type="scientific">Mesotoga infera</name>
    <dbReference type="NCBI Taxonomy" id="1236046"/>
    <lineage>
        <taxon>Bacteria</taxon>
        <taxon>Thermotogati</taxon>
        <taxon>Thermotogota</taxon>
        <taxon>Thermotogae</taxon>
        <taxon>Kosmotogales</taxon>
        <taxon>Kosmotogaceae</taxon>
        <taxon>Mesotoga</taxon>
    </lineage>
</organism>
<name>A0A7Z7LEY2_9BACT</name>
<dbReference type="SMART" id="SM00062">
    <property type="entry name" value="PBPb"/>
    <property type="match status" value="1"/>
</dbReference>
<evidence type="ECO:0000256" key="2">
    <source>
        <dbReference type="SAM" id="SignalP"/>
    </source>
</evidence>
<dbReference type="CDD" id="cd13530">
    <property type="entry name" value="PBP2_peptides_like"/>
    <property type="match status" value="1"/>
</dbReference>
<keyword evidence="1 2" id="KW-0732">Signal</keyword>
<dbReference type="PANTHER" id="PTHR35936">
    <property type="entry name" value="MEMBRANE-BOUND LYTIC MUREIN TRANSGLYCOSYLASE F"/>
    <property type="match status" value="1"/>
</dbReference>
<gene>
    <name evidence="4" type="ORF">MESINF_0784</name>
</gene>
<accession>A0A7Z7LEY2</accession>
<feature type="domain" description="Solute-binding protein family 3/N-terminal" evidence="3">
    <location>
        <begin position="32"/>
        <end position="253"/>
    </location>
</feature>
<dbReference type="InterPro" id="IPR001638">
    <property type="entry name" value="Solute-binding_3/MltF_N"/>
</dbReference>